<gene>
    <name evidence="2" type="ORF">GIB67_019089</name>
</gene>
<evidence type="ECO:0000313" key="2">
    <source>
        <dbReference type="EMBL" id="KAF6160320.1"/>
    </source>
</evidence>
<proteinExistence type="predicted"/>
<organism evidence="2 3">
    <name type="scientific">Kingdonia uniflora</name>
    <dbReference type="NCBI Taxonomy" id="39325"/>
    <lineage>
        <taxon>Eukaryota</taxon>
        <taxon>Viridiplantae</taxon>
        <taxon>Streptophyta</taxon>
        <taxon>Embryophyta</taxon>
        <taxon>Tracheophyta</taxon>
        <taxon>Spermatophyta</taxon>
        <taxon>Magnoliopsida</taxon>
        <taxon>Ranunculales</taxon>
        <taxon>Circaeasteraceae</taxon>
        <taxon>Kingdonia</taxon>
    </lineage>
</organism>
<comment type="caution">
    <text evidence="2">The sequence shown here is derived from an EMBL/GenBank/DDBJ whole genome shotgun (WGS) entry which is preliminary data.</text>
</comment>
<accession>A0A7J7MZW7</accession>
<feature type="region of interest" description="Disordered" evidence="1">
    <location>
        <begin position="109"/>
        <end position="148"/>
    </location>
</feature>
<dbReference type="AlphaFoldDB" id="A0A7J7MZW7"/>
<feature type="compositionally biased region" description="Basic residues" evidence="1">
    <location>
        <begin position="139"/>
        <end position="148"/>
    </location>
</feature>
<dbReference type="Proteomes" id="UP000541444">
    <property type="component" value="Unassembled WGS sequence"/>
</dbReference>
<evidence type="ECO:0000256" key="1">
    <source>
        <dbReference type="SAM" id="MobiDB-lite"/>
    </source>
</evidence>
<name>A0A7J7MZW7_9MAGN</name>
<dbReference type="EMBL" id="JACGCM010001165">
    <property type="protein sequence ID" value="KAF6160320.1"/>
    <property type="molecule type" value="Genomic_DNA"/>
</dbReference>
<protein>
    <submittedName>
        <fullName evidence="2">Uncharacterized protein</fullName>
    </submittedName>
</protein>
<sequence>MKRDVLVLVTFDYSEGHVSQMHFLSGIKWKIDFEEVINVTTEPPPPLPQNSEAHDFRQLIQPDVKGHLSTSVATTSALVGFKCRSVLVKLRKVYLVFIEGIVVDWEDDEGEAGTSQARTSRGRGSRGRTSEGGADPPRRSRRMRGSFV</sequence>
<reference evidence="2 3" key="1">
    <citation type="journal article" date="2020" name="IScience">
        <title>Genome Sequencing of the Endangered Kingdonia uniflora (Circaeasteraceae, Ranunculales) Reveals Potential Mechanisms of Evolutionary Specialization.</title>
        <authorList>
            <person name="Sun Y."/>
            <person name="Deng T."/>
            <person name="Zhang A."/>
            <person name="Moore M.J."/>
            <person name="Landis J.B."/>
            <person name="Lin N."/>
            <person name="Zhang H."/>
            <person name="Zhang X."/>
            <person name="Huang J."/>
            <person name="Zhang X."/>
            <person name="Sun H."/>
            <person name="Wang H."/>
        </authorList>
    </citation>
    <scope>NUCLEOTIDE SEQUENCE [LARGE SCALE GENOMIC DNA]</scope>
    <source>
        <strain evidence="2">TB1705</strain>
        <tissue evidence="2">Leaf</tissue>
    </source>
</reference>
<evidence type="ECO:0000313" key="3">
    <source>
        <dbReference type="Proteomes" id="UP000541444"/>
    </source>
</evidence>
<keyword evidence="3" id="KW-1185">Reference proteome</keyword>